<keyword evidence="2" id="KW-0812">Transmembrane</keyword>
<feature type="transmembrane region" description="Helical" evidence="2">
    <location>
        <begin position="6"/>
        <end position="26"/>
    </location>
</feature>
<evidence type="ECO:0000313" key="3">
    <source>
        <dbReference type="EMBL" id="EOM19169.1"/>
    </source>
</evidence>
<evidence type="ECO:0000256" key="1">
    <source>
        <dbReference type="SAM" id="Coils"/>
    </source>
</evidence>
<feature type="coiled-coil region" evidence="1">
    <location>
        <begin position="54"/>
        <end position="81"/>
    </location>
</feature>
<sequence length="382" mass="45216">MNKKYYIWGIIALIFVVLVASILALFKAEEGWLGFWGGIIGSAIGVLGAFLVLKEQVNSDRDALKEQLNEEREQNRKQQIDNTFFNLLSMHNEQINSLKEEKKFEKIYKELRSKLINKMHKSCYSYLRNHKDIIPELNNLKLIYEEYINKHERKISGAYMPAYESYWKREHRKITFTWLNDPFLDCIADAVDAILLIEDIIDTIKDVEKTDSGIIDKFKYLENYGKAFEIERTEMWNTLYNRILEYQTNNFTLIDEDLRKAAVEDVLSRHYNEVGAYFRLFHRIIKYINDNLERPEELPIKNNYLGFLRATLNSKEMLVIFYNAAYTNRGAGLLKELQKTTFFGIEEDLKSSQHFNISDLFWEEDDLNKMLNQHEDNTVLSE</sequence>
<keyword evidence="2" id="KW-0472">Membrane</keyword>
<comment type="caution">
    <text evidence="3">The sequence shown here is derived from an EMBL/GenBank/DDBJ whole genome shotgun (WGS) entry which is preliminary data.</text>
</comment>
<evidence type="ECO:0000256" key="2">
    <source>
        <dbReference type="SAM" id="Phobius"/>
    </source>
</evidence>
<organism evidence="3 4">
    <name type="scientific">Enterococcus faecium EnGen0192</name>
    <dbReference type="NCBI Taxonomy" id="1157487"/>
    <lineage>
        <taxon>Bacteria</taxon>
        <taxon>Bacillati</taxon>
        <taxon>Bacillota</taxon>
        <taxon>Bacilli</taxon>
        <taxon>Lactobacillales</taxon>
        <taxon>Enterococcaceae</taxon>
        <taxon>Enterococcus</taxon>
    </lineage>
</organism>
<dbReference type="Proteomes" id="UP000013897">
    <property type="component" value="Unassembled WGS sequence"/>
</dbReference>
<feature type="transmembrane region" description="Helical" evidence="2">
    <location>
        <begin position="33"/>
        <end position="53"/>
    </location>
</feature>
<keyword evidence="2" id="KW-1133">Transmembrane helix</keyword>
<protein>
    <recommendedName>
        <fullName evidence="5">Phage abortive infection protein</fullName>
    </recommendedName>
</protein>
<gene>
    <name evidence="3" type="ORF">SSM_02771</name>
</gene>
<evidence type="ECO:0008006" key="5">
    <source>
        <dbReference type="Google" id="ProtNLM"/>
    </source>
</evidence>
<proteinExistence type="predicted"/>
<keyword evidence="1" id="KW-0175">Coiled coil</keyword>
<reference evidence="3 4" key="1">
    <citation type="submission" date="2013-02" db="EMBL/GenBank/DDBJ databases">
        <title>The Genome Sequence of Enterococcus faecium HM1072.</title>
        <authorList>
            <consortium name="The Broad Institute Genome Sequencing Platform"/>
            <consortium name="The Broad Institute Genome Sequencing Center for Infectious Disease"/>
            <person name="Earl A.M."/>
            <person name="Gilmore M.S."/>
            <person name="Lebreton F."/>
            <person name="Courvalin P."/>
            <person name="Walker B."/>
            <person name="Young S.K."/>
            <person name="Zeng Q."/>
            <person name="Gargeya S."/>
            <person name="Fitzgerald M."/>
            <person name="Haas B."/>
            <person name="Abouelleil A."/>
            <person name="Alvarado L."/>
            <person name="Arachchi H.M."/>
            <person name="Berlin A.M."/>
            <person name="Chapman S.B."/>
            <person name="Dewar J."/>
            <person name="Goldberg J."/>
            <person name="Griggs A."/>
            <person name="Gujja S."/>
            <person name="Hansen M."/>
            <person name="Howarth C."/>
            <person name="Imamovic A."/>
            <person name="Larimer J."/>
            <person name="McCowan C."/>
            <person name="Murphy C."/>
            <person name="Neiman D."/>
            <person name="Pearson M."/>
            <person name="Priest M."/>
            <person name="Roberts A."/>
            <person name="Saif S."/>
            <person name="Shea T."/>
            <person name="Sisk P."/>
            <person name="Sykes S."/>
            <person name="Wortman J."/>
            <person name="Nusbaum C."/>
            <person name="Birren B."/>
        </authorList>
    </citation>
    <scope>NUCLEOTIDE SEQUENCE [LARGE SCALE GENOMIC DNA]</scope>
    <source>
        <strain evidence="3 4">HM1072</strain>
    </source>
</reference>
<accession>A0A829FEG9</accession>
<dbReference type="AlphaFoldDB" id="A0A829FEG9"/>
<dbReference type="RefSeq" id="WP_010731341.1">
    <property type="nucleotide sequence ID" value="NZ_KB949529.1"/>
</dbReference>
<evidence type="ECO:0000313" key="4">
    <source>
        <dbReference type="Proteomes" id="UP000013897"/>
    </source>
</evidence>
<dbReference type="InterPro" id="IPR031709">
    <property type="entry name" value="PutAbiC"/>
</dbReference>
<dbReference type="Pfam" id="PF16872">
    <property type="entry name" value="putAbiC"/>
    <property type="match status" value="1"/>
</dbReference>
<dbReference type="EMBL" id="AITY01000062">
    <property type="protein sequence ID" value="EOM19169.1"/>
    <property type="molecule type" value="Genomic_DNA"/>
</dbReference>
<name>A0A829FEG9_ENTFC</name>